<evidence type="ECO:0000259" key="1">
    <source>
        <dbReference type="Pfam" id="PF00149"/>
    </source>
</evidence>
<organism evidence="2 3">
    <name type="scientific">Polyporus arcularius HHB13444</name>
    <dbReference type="NCBI Taxonomy" id="1314778"/>
    <lineage>
        <taxon>Eukaryota</taxon>
        <taxon>Fungi</taxon>
        <taxon>Dikarya</taxon>
        <taxon>Basidiomycota</taxon>
        <taxon>Agaricomycotina</taxon>
        <taxon>Agaricomycetes</taxon>
        <taxon>Polyporales</taxon>
        <taxon>Polyporaceae</taxon>
        <taxon>Polyporus</taxon>
    </lineage>
</organism>
<dbReference type="AlphaFoldDB" id="A0A5C3PQ93"/>
<reference evidence="2 3" key="1">
    <citation type="journal article" date="2019" name="Nat. Ecol. Evol.">
        <title>Megaphylogeny resolves global patterns of mushroom evolution.</title>
        <authorList>
            <person name="Varga T."/>
            <person name="Krizsan K."/>
            <person name="Foldi C."/>
            <person name="Dima B."/>
            <person name="Sanchez-Garcia M."/>
            <person name="Sanchez-Ramirez S."/>
            <person name="Szollosi G.J."/>
            <person name="Szarkandi J.G."/>
            <person name="Papp V."/>
            <person name="Albert L."/>
            <person name="Andreopoulos W."/>
            <person name="Angelini C."/>
            <person name="Antonin V."/>
            <person name="Barry K.W."/>
            <person name="Bougher N.L."/>
            <person name="Buchanan P."/>
            <person name="Buyck B."/>
            <person name="Bense V."/>
            <person name="Catcheside P."/>
            <person name="Chovatia M."/>
            <person name="Cooper J."/>
            <person name="Damon W."/>
            <person name="Desjardin D."/>
            <person name="Finy P."/>
            <person name="Geml J."/>
            <person name="Haridas S."/>
            <person name="Hughes K."/>
            <person name="Justo A."/>
            <person name="Karasinski D."/>
            <person name="Kautmanova I."/>
            <person name="Kiss B."/>
            <person name="Kocsube S."/>
            <person name="Kotiranta H."/>
            <person name="LaButti K.M."/>
            <person name="Lechner B.E."/>
            <person name="Liimatainen K."/>
            <person name="Lipzen A."/>
            <person name="Lukacs Z."/>
            <person name="Mihaltcheva S."/>
            <person name="Morgado L.N."/>
            <person name="Niskanen T."/>
            <person name="Noordeloos M.E."/>
            <person name="Ohm R.A."/>
            <person name="Ortiz-Santana B."/>
            <person name="Ovrebo C."/>
            <person name="Racz N."/>
            <person name="Riley R."/>
            <person name="Savchenko A."/>
            <person name="Shiryaev A."/>
            <person name="Soop K."/>
            <person name="Spirin V."/>
            <person name="Szebenyi C."/>
            <person name="Tomsovsky M."/>
            <person name="Tulloss R.E."/>
            <person name="Uehling J."/>
            <person name="Grigoriev I.V."/>
            <person name="Vagvolgyi C."/>
            <person name="Papp T."/>
            <person name="Martin F.M."/>
            <person name="Miettinen O."/>
            <person name="Hibbett D.S."/>
            <person name="Nagy L.G."/>
        </authorList>
    </citation>
    <scope>NUCLEOTIDE SEQUENCE [LARGE SCALE GENOMIC DNA]</scope>
    <source>
        <strain evidence="2 3">HHB13444</strain>
    </source>
</reference>
<dbReference type="Gene3D" id="3.60.21.10">
    <property type="match status" value="1"/>
</dbReference>
<sequence length="272" mass="30025">MPADPSIDTWTAVVYDSYDITHPPRHPGTGWTRFVCISDNHSFVFPVPPGDVLLHSGDLSRHGTLKDLEVTLNWMKSLPHAAKFFIAGNHDLVLDRNYEQGGSMRTYKPLDVKDKDLAAARKLVRSKELRKAGMIYLEHEATTYTSPTGKAYTIYGSPAAPFFSIGAFQYKEGDGKAIYDRIPASTDILMTHTPPFGICDVTKRKKHAGCAELADRLTHEDLQRCRLHVYGHIHEGHGAAAVAQSPENPSGRISVNAALPNKPLAIIVDLKD</sequence>
<evidence type="ECO:0000313" key="2">
    <source>
        <dbReference type="EMBL" id="TFK91756.1"/>
    </source>
</evidence>
<protein>
    <submittedName>
        <fullName evidence="2">Metallo-dependent phosphatase</fullName>
    </submittedName>
</protein>
<dbReference type="InterPro" id="IPR029052">
    <property type="entry name" value="Metallo-depent_PP-like"/>
</dbReference>
<dbReference type="InterPro" id="IPR051693">
    <property type="entry name" value="UPF0046_metallophosphoest"/>
</dbReference>
<dbReference type="SUPFAM" id="SSF56300">
    <property type="entry name" value="Metallo-dependent phosphatases"/>
    <property type="match status" value="1"/>
</dbReference>
<name>A0A5C3PQ93_9APHY</name>
<dbReference type="Proteomes" id="UP000308197">
    <property type="component" value="Unassembled WGS sequence"/>
</dbReference>
<dbReference type="PANTHER" id="PTHR12905:SF0">
    <property type="entry name" value="CALCINEURIN-LIKE PHOSPHOESTERASE DOMAIN-CONTAINING PROTEIN"/>
    <property type="match status" value="1"/>
</dbReference>
<gene>
    <name evidence="2" type="ORF">K466DRAFT_582495</name>
</gene>
<dbReference type="InParanoid" id="A0A5C3PQ93"/>
<dbReference type="EMBL" id="ML211012">
    <property type="protein sequence ID" value="TFK91756.1"/>
    <property type="molecule type" value="Genomic_DNA"/>
</dbReference>
<evidence type="ECO:0000313" key="3">
    <source>
        <dbReference type="Proteomes" id="UP000308197"/>
    </source>
</evidence>
<proteinExistence type="predicted"/>
<dbReference type="CDD" id="cd07379">
    <property type="entry name" value="MPP_239FB"/>
    <property type="match status" value="1"/>
</dbReference>
<dbReference type="InterPro" id="IPR004843">
    <property type="entry name" value="Calcineurin-like_PHP"/>
</dbReference>
<dbReference type="Pfam" id="PF00149">
    <property type="entry name" value="Metallophos"/>
    <property type="match status" value="1"/>
</dbReference>
<keyword evidence="3" id="KW-1185">Reference proteome</keyword>
<dbReference type="GO" id="GO:0016787">
    <property type="term" value="F:hydrolase activity"/>
    <property type="evidence" value="ECO:0007669"/>
    <property type="project" value="InterPro"/>
</dbReference>
<dbReference type="PANTHER" id="PTHR12905">
    <property type="entry name" value="METALLOPHOSPHOESTERASE"/>
    <property type="match status" value="1"/>
</dbReference>
<accession>A0A5C3PQ93</accession>
<feature type="domain" description="Calcineurin-like phosphoesterase" evidence="1">
    <location>
        <begin position="49"/>
        <end position="235"/>
    </location>
</feature>